<comment type="caution">
    <text evidence="1">The sequence shown here is derived from an EMBL/GenBank/DDBJ whole genome shotgun (WGS) entry which is preliminary data.</text>
</comment>
<evidence type="ECO:0000313" key="1">
    <source>
        <dbReference type="EMBL" id="KHE42638.1"/>
    </source>
</evidence>
<protein>
    <submittedName>
        <fullName evidence="1">Uncharacterized protein</fullName>
    </submittedName>
</protein>
<name>A0ABR4YK64_9BACT</name>
<gene>
    <name evidence="1" type="ORF">LG35_03345</name>
</gene>
<dbReference type="Proteomes" id="UP000030889">
    <property type="component" value="Unassembled WGS sequence"/>
</dbReference>
<reference evidence="1 2" key="1">
    <citation type="submission" date="2014-09" db="EMBL/GenBank/DDBJ databases">
        <title>Alistipes sp. 627, sp. nov., a novel member of the family Rikenellaceae isolated from human faeces.</title>
        <authorList>
            <person name="Shkoporov A.N."/>
            <person name="Chaplin A.V."/>
            <person name="Motuzova O.V."/>
            <person name="Kafarskaia L.I."/>
            <person name="Khokhlova E.V."/>
            <person name="Efimov B.A."/>
        </authorList>
    </citation>
    <scope>NUCLEOTIDE SEQUENCE [LARGE SCALE GENOMIC DNA]</scope>
    <source>
        <strain evidence="1 2">627</strain>
    </source>
</reference>
<dbReference type="EMBL" id="JRGF01000003">
    <property type="protein sequence ID" value="KHE42638.1"/>
    <property type="molecule type" value="Genomic_DNA"/>
</dbReference>
<proteinExistence type="predicted"/>
<accession>A0ABR4YK64</accession>
<evidence type="ECO:0000313" key="2">
    <source>
        <dbReference type="Proteomes" id="UP000030889"/>
    </source>
</evidence>
<organism evidence="1 2">
    <name type="scientific">Alistipes inops</name>
    <dbReference type="NCBI Taxonomy" id="1501391"/>
    <lineage>
        <taxon>Bacteria</taxon>
        <taxon>Pseudomonadati</taxon>
        <taxon>Bacteroidota</taxon>
        <taxon>Bacteroidia</taxon>
        <taxon>Bacteroidales</taxon>
        <taxon>Rikenellaceae</taxon>
        <taxon>Alistipes</taxon>
    </lineage>
</organism>
<sequence>MYSTGCSGNRRSLSGREARVLTEKTARVKQTRFFSYNNYSVPVCTEAATLLTTKHRYINSRE</sequence>
<keyword evidence="2" id="KW-1185">Reference proteome</keyword>